<gene>
    <name evidence="1" type="ORF">LCGC14_1677010</name>
</gene>
<evidence type="ECO:0000313" key="1">
    <source>
        <dbReference type="EMBL" id="KKM17317.1"/>
    </source>
</evidence>
<reference evidence="1" key="1">
    <citation type="journal article" date="2015" name="Nature">
        <title>Complex archaea that bridge the gap between prokaryotes and eukaryotes.</title>
        <authorList>
            <person name="Spang A."/>
            <person name="Saw J.H."/>
            <person name="Jorgensen S.L."/>
            <person name="Zaremba-Niedzwiedzka K."/>
            <person name="Martijn J."/>
            <person name="Lind A.E."/>
            <person name="van Eijk R."/>
            <person name="Schleper C."/>
            <person name="Guy L."/>
            <person name="Ettema T.J."/>
        </authorList>
    </citation>
    <scope>NUCLEOTIDE SEQUENCE</scope>
</reference>
<protein>
    <submittedName>
        <fullName evidence="1">Uncharacterized protein</fullName>
    </submittedName>
</protein>
<accession>A0A0F9HQ78</accession>
<dbReference type="AlphaFoldDB" id="A0A0F9HQ78"/>
<sequence>MAISATGQTPKLSVDEYLSVKSAQMTNRKAKLDGYNALQLINSVPAPTATQGNNINIKV</sequence>
<organism evidence="1">
    <name type="scientific">marine sediment metagenome</name>
    <dbReference type="NCBI Taxonomy" id="412755"/>
    <lineage>
        <taxon>unclassified sequences</taxon>
        <taxon>metagenomes</taxon>
        <taxon>ecological metagenomes</taxon>
    </lineage>
</organism>
<proteinExistence type="predicted"/>
<name>A0A0F9HQ78_9ZZZZ</name>
<dbReference type="EMBL" id="LAZR01014480">
    <property type="protein sequence ID" value="KKM17317.1"/>
    <property type="molecule type" value="Genomic_DNA"/>
</dbReference>
<comment type="caution">
    <text evidence="1">The sequence shown here is derived from an EMBL/GenBank/DDBJ whole genome shotgun (WGS) entry which is preliminary data.</text>
</comment>